<keyword evidence="1" id="KW-0812">Transmembrane</keyword>
<keyword evidence="1" id="KW-1133">Transmembrane helix</keyword>
<dbReference type="EMBL" id="BQKB01000003">
    <property type="protein sequence ID" value="GJM51736.1"/>
    <property type="molecule type" value="Genomic_DNA"/>
</dbReference>
<dbReference type="RefSeq" id="WP_264846684.1">
    <property type="nucleotide sequence ID" value="NZ_BPMA01000027.1"/>
</dbReference>
<dbReference type="AlphaFoldDB" id="A0AAV5AW26"/>
<dbReference type="InterPro" id="IPR029039">
    <property type="entry name" value="Flavoprotein-like_sf"/>
</dbReference>
<dbReference type="Proteomes" id="UP001208692">
    <property type="component" value="Unassembled WGS sequence"/>
</dbReference>
<gene>
    <name evidence="2" type="primary">darA</name>
    <name evidence="2" type="ORF">RCZ15_05300</name>
    <name evidence="3" type="ORF">RCZ16_00540</name>
</gene>
<organism evidence="2 4">
    <name type="scientific">Capnocytophaga catalasegens</name>
    <dbReference type="NCBI Taxonomy" id="1004260"/>
    <lineage>
        <taxon>Bacteria</taxon>
        <taxon>Pseudomonadati</taxon>
        <taxon>Bacteroidota</taxon>
        <taxon>Flavobacteriia</taxon>
        <taxon>Flavobacteriales</taxon>
        <taxon>Flavobacteriaceae</taxon>
        <taxon>Capnocytophaga</taxon>
    </lineage>
</organism>
<dbReference type="Gene3D" id="3.40.50.360">
    <property type="match status" value="1"/>
</dbReference>
<dbReference type="EMBL" id="BQKA01000010">
    <property type="protein sequence ID" value="GJM49555.1"/>
    <property type="molecule type" value="Genomic_DNA"/>
</dbReference>
<evidence type="ECO:0000313" key="5">
    <source>
        <dbReference type="Proteomes" id="UP001208692"/>
    </source>
</evidence>
<evidence type="ECO:0000313" key="4">
    <source>
        <dbReference type="Proteomes" id="UP001207736"/>
    </source>
</evidence>
<protein>
    <submittedName>
        <fullName evidence="2">Dialkylrecorsinol condensing protein DarA</fullName>
    </submittedName>
</protein>
<dbReference type="SUPFAM" id="SSF52218">
    <property type="entry name" value="Flavoproteins"/>
    <property type="match status" value="1"/>
</dbReference>
<accession>A0AAV5AW26</accession>
<evidence type="ECO:0000313" key="3">
    <source>
        <dbReference type="EMBL" id="GJM51736.1"/>
    </source>
</evidence>
<feature type="transmembrane region" description="Helical" evidence="1">
    <location>
        <begin position="261"/>
        <end position="286"/>
    </location>
</feature>
<dbReference type="Proteomes" id="UP001207736">
    <property type="component" value="Unassembled WGS sequence"/>
</dbReference>
<keyword evidence="5" id="KW-1185">Reference proteome</keyword>
<evidence type="ECO:0000313" key="2">
    <source>
        <dbReference type="EMBL" id="GJM49555.1"/>
    </source>
</evidence>
<comment type="caution">
    <text evidence="2">The sequence shown here is derived from an EMBL/GenBank/DDBJ whole genome shotgun (WGS) entry which is preliminary data.</text>
</comment>
<evidence type="ECO:0000256" key="1">
    <source>
        <dbReference type="SAM" id="Phobius"/>
    </source>
</evidence>
<keyword evidence="1" id="KW-0472">Membrane</keyword>
<proteinExistence type="predicted"/>
<reference evidence="2 5" key="1">
    <citation type="submission" date="2021-11" db="EMBL/GenBank/DDBJ databases">
        <title>Draft genome sequence of Capnocytophaga sp. strain KC07075 isolated from cat oral cavity.</title>
        <authorList>
            <person name="Suzuki M."/>
            <person name="Imaoka K."/>
            <person name="Kimura M."/>
            <person name="Morikawa S."/>
            <person name="Maeda K."/>
        </authorList>
    </citation>
    <scope>NUCLEOTIDE SEQUENCE</scope>
    <source>
        <strain evidence="2">KC07075</strain>
        <strain evidence="3 5">KC07079</strain>
    </source>
</reference>
<name>A0AAV5AW26_9FLAO</name>
<sequence length="299" mass="34600">MKKILVIYYTQTGQLKEIVDRVVAPLQVNSSISIDYYQILMEKEYPFPWSSESFFGAFPESFLQIAQPIVPVASDIVSTNYDLIILAYQVWFLSPSIPITSFLKSLEAKKILAQKPVLTISGTRNMWVMAQQKIKTLLSQNQATLIGNIALTDPHINHISVITIVHWMFSGKKTKYLGIFPRPGVSEKDIQEAGKFGEVLLPHLVSNHYEGLQDKIIANKGVQTNPFLISADKKANHIFHFWAKNAYQSSYRKQWLKGFHLYLYFAIWILMPIVYIFHLLTYPLFYRRFKKEYKNRLGI</sequence>